<protein>
    <submittedName>
        <fullName evidence="1">Uncharacterized protein</fullName>
    </submittedName>
</protein>
<name>A0A9N8EGS5_9STRA</name>
<reference evidence="1" key="1">
    <citation type="submission" date="2020-06" db="EMBL/GenBank/DDBJ databases">
        <authorList>
            <consortium name="Plant Systems Biology data submission"/>
        </authorList>
    </citation>
    <scope>NUCLEOTIDE SEQUENCE</scope>
    <source>
        <strain evidence="1">D6</strain>
    </source>
</reference>
<dbReference type="EMBL" id="CAICTM010001071">
    <property type="protein sequence ID" value="CAB9520095.1"/>
    <property type="molecule type" value="Genomic_DNA"/>
</dbReference>
<dbReference type="PANTHER" id="PTHR34407:SF1">
    <property type="entry name" value="SGNH HYDROLASE-TYPE ESTERASE DOMAIN-CONTAINING PROTEIN"/>
    <property type="match status" value="1"/>
</dbReference>
<organism evidence="1 2">
    <name type="scientific">Seminavis robusta</name>
    <dbReference type="NCBI Taxonomy" id="568900"/>
    <lineage>
        <taxon>Eukaryota</taxon>
        <taxon>Sar</taxon>
        <taxon>Stramenopiles</taxon>
        <taxon>Ochrophyta</taxon>
        <taxon>Bacillariophyta</taxon>
        <taxon>Bacillariophyceae</taxon>
        <taxon>Bacillariophycidae</taxon>
        <taxon>Naviculales</taxon>
        <taxon>Naviculaceae</taxon>
        <taxon>Seminavis</taxon>
    </lineage>
</organism>
<dbReference type="SUPFAM" id="SSF52266">
    <property type="entry name" value="SGNH hydrolase"/>
    <property type="match status" value="1"/>
</dbReference>
<dbReference type="AlphaFoldDB" id="A0A9N8EGS5"/>
<dbReference type="Proteomes" id="UP001153069">
    <property type="component" value="Unassembled WGS sequence"/>
</dbReference>
<dbReference type="PANTHER" id="PTHR34407">
    <property type="entry name" value="EXPRESSED PROTEIN"/>
    <property type="match status" value="1"/>
</dbReference>
<dbReference type="OrthoDB" id="55568at2759"/>
<dbReference type="Gene3D" id="3.40.50.1110">
    <property type="entry name" value="SGNH hydrolase"/>
    <property type="match status" value="1"/>
</dbReference>
<keyword evidence="2" id="KW-1185">Reference proteome</keyword>
<comment type="caution">
    <text evidence="1">The sequence shown here is derived from an EMBL/GenBank/DDBJ whole genome shotgun (WGS) entry which is preliminary data.</text>
</comment>
<dbReference type="InterPro" id="IPR036514">
    <property type="entry name" value="SGNH_hydro_sf"/>
</dbReference>
<accession>A0A9N8EGS5</accession>
<evidence type="ECO:0000313" key="1">
    <source>
        <dbReference type="EMBL" id="CAB9520095.1"/>
    </source>
</evidence>
<evidence type="ECO:0000313" key="2">
    <source>
        <dbReference type="Proteomes" id="UP001153069"/>
    </source>
</evidence>
<gene>
    <name evidence="1" type="ORF">SEMRO_1073_G238160.1</name>
</gene>
<sequence length="532" mass="60534">MTAAKKNCSRKLPQLVVALLIALVALGNVRIVHRLRVVEGDAPTETTQNNNGEWVVLLDNSNDKKQRFPRVKAALQKLESDSVLTTKFTQRQRVLDKGYPVQWSPCVLERILRHGRRLRVTVVGGSMAARAGQQCSSTATNNNNPLEGRYSDLLEQRFRNKDAAFEMKVQNVAQGATTSVLSALQLDTLIIPEQTDVIIWDHAPNDSPLWEEMNRGGTEEEIRKLDFWLTRVRLLYAQNGKPPPPLILLHWWPPEWFKKKNDMLVDLDSHTRDHVGALIQSYRTAGWEIAVVDVGAPIEVTPSLQKHHRMLHDDPVHPSCLMTNFVADMLQHAFYSNWPSSGSCPLPTSKPAASNTNSWPPHKSIAWYDRDQALWTDLFHEKAKIASLNSWEPKVRLSSLQIGNRQEIATTWPTVTWEQTDELRADRKNGFVLPACDKGNRTVQILNEPDMKWLGVSLLRGNKLIVNDLLVDVPAREPKDDPYAWPHHHLSRWIRLPDHVPKSDSYNVSMCCNWKKGTSFFQFLIAVSLPEQ</sequence>
<proteinExistence type="predicted"/>